<reference evidence="3 4" key="1">
    <citation type="journal article" date="2024" name="Plant Biotechnol. J.">
        <title>Dendrobium thyrsiflorum genome and its molecular insights into genes involved in important horticultural traits.</title>
        <authorList>
            <person name="Chen B."/>
            <person name="Wang J.Y."/>
            <person name="Zheng P.J."/>
            <person name="Li K.L."/>
            <person name="Liang Y.M."/>
            <person name="Chen X.F."/>
            <person name="Zhang C."/>
            <person name="Zhao X."/>
            <person name="He X."/>
            <person name="Zhang G.Q."/>
            <person name="Liu Z.J."/>
            <person name="Xu Q."/>
        </authorList>
    </citation>
    <scope>NUCLEOTIDE SEQUENCE [LARGE SCALE GENOMIC DNA]</scope>
    <source>
        <strain evidence="3">GZMU011</strain>
    </source>
</reference>
<dbReference type="EMBL" id="JANQDX010000001">
    <property type="protein sequence ID" value="KAL0928614.1"/>
    <property type="molecule type" value="Genomic_DNA"/>
</dbReference>
<dbReference type="InterPro" id="IPR001878">
    <property type="entry name" value="Znf_CCHC"/>
</dbReference>
<evidence type="ECO:0000313" key="4">
    <source>
        <dbReference type="Proteomes" id="UP001552299"/>
    </source>
</evidence>
<dbReference type="AlphaFoldDB" id="A0ABD0VTU1"/>
<accession>A0ABD0VTU1</accession>
<keyword evidence="1" id="KW-0863">Zinc-finger</keyword>
<evidence type="ECO:0000256" key="1">
    <source>
        <dbReference type="PROSITE-ProRule" id="PRU00047"/>
    </source>
</evidence>
<dbReference type="PANTHER" id="PTHR31286:SF180">
    <property type="entry name" value="OS10G0362600 PROTEIN"/>
    <property type="match status" value="1"/>
</dbReference>
<keyword evidence="1" id="KW-0479">Metal-binding</keyword>
<keyword evidence="1" id="KW-0862">Zinc</keyword>
<name>A0ABD0VTU1_DENTH</name>
<dbReference type="InterPro" id="IPR040256">
    <property type="entry name" value="At4g02000-like"/>
</dbReference>
<sequence length="318" mass="35681">MLCSFHSNEVKDAVMSGGPWFVAGHIIGMEEWTPKFSILTMKNLFSRVWTRLPQLLLFCWDEVNITRIASMVGTPLHLDGNMFNWGRREFARVSPVDSSKKFNMKKISSLCFKCGKIGHNLQGCSKVENHKIVDASDKEKSVVDSTMDNVRNSNQVVASVSDKHESVAVKGDDLKMDEYGPWIHVNYGRKKSFAFKRIKFSVDKPNVQKVAYNVRNNFKVDNNAKVLNVVNQKEEVHVLKSADDDVSISENPSYKESLNGSASGYCVPDADPLSIEDGEYVLDTEYDDVGNDHFAEIDKVDVATVDVAPIDCSVLKEM</sequence>
<evidence type="ECO:0000313" key="3">
    <source>
        <dbReference type="EMBL" id="KAL0928614.1"/>
    </source>
</evidence>
<dbReference type="PROSITE" id="PS50158">
    <property type="entry name" value="ZF_CCHC"/>
    <property type="match status" value="1"/>
</dbReference>
<gene>
    <name evidence="3" type="ORF">M5K25_000518</name>
</gene>
<protein>
    <recommendedName>
        <fullName evidence="2">CCHC-type domain-containing protein</fullName>
    </recommendedName>
</protein>
<evidence type="ECO:0000259" key="2">
    <source>
        <dbReference type="PROSITE" id="PS50158"/>
    </source>
</evidence>
<dbReference type="Proteomes" id="UP001552299">
    <property type="component" value="Unassembled WGS sequence"/>
</dbReference>
<feature type="domain" description="CCHC-type" evidence="2">
    <location>
        <begin position="111"/>
        <end position="126"/>
    </location>
</feature>
<proteinExistence type="predicted"/>
<dbReference type="GO" id="GO:0008270">
    <property type="term" value="F:zinc ion binding"/>
    <property type="evidence" value="ECO:0007669"/>
    <property type="project" value="UniProtKB-KW"/>
</dbReference>
<dbReference type="PANTHER" id="PTHR31286">
    <property type="entry name" value="GLYCINE-RICH CELL WALL STRUCTURAL PROTEIN 1.8-LIKE"/>
    <property type="match status" value="1"/>
</dbReference>
<organism evidence="3 4">
    <name type="scientific">Dendrobium thyrsiflorum</name>
    <name type="common">Pinecone-like raceme dendrobium</name>
    <name type="synonym">Orchid</name>
    <dbReference type="NCBI Taxonomy" id="117978"/>
    <lineage>
        <taxon>Eukaryota</taxon>
        <taxon>Viridiplantae</taxon>
        <taxon>Streptophyta</taxon>
        <taxon>Embryophyta</taxon>
        <taxon>Tracheophyta</taxon>
        <taxon>Spermatophyta</taxon>
        <taxon>Magnoliopsida</taxon>
        <taxon>Liliopsida</taxon>
        <taxon>Asparagales</taxon>
        <taxon>Orchidaceae</taxon>
        <taxon>Epidendroideae</taxon>
        <taxon>Malaxideae</taxon>
        <taxon>Dendrobiinae</taxon>
        <taxon>Dendrobium</taxon>
    </lineage>
</organism>
<comment type="caution">
    <text evidence="3">The sequence shown here is derived from an EMBL/GenBank/DDBJ whole genome shotgun (WGS) entry which is preliminary data.</text>
</comment>
<keyword evidence="4" id="KW-1185">Reference proteome</keyword>